<dbReference type="CDD" id="cd00190">
    <property type="entry name" value="Tryp_SPc"/>
    <property type="match status" value="1"/>
</dbReference>
<dbReference type="PANTHER" id="PTHR24256">
    <property type="entry name" value="TRYPTASE-RELATED"/>
    <property type="match status" value="1"/>
</dbReference>
<dbReference type="Pfam" id="PF00089">
    <property type="entry name" value="Trypsin"/>
    <property type="match status" value="1"/>
</dbReference>
<keyword evidence="5" id="KW-1185">Reference proteome</keyword>
<proteinExistence type="inferred from homology"/>
<dbReference type="GO" id="GO:0004252">
    <property type="term" value="F:serine-type endopeptidase activity"/>
    <property type="evidence" value="ECO:0007669"/>
    <property type="project" value="InterPro"/>
</dbReference>
<keyword evidence="1" id="KW-1015">Disulfide bond</keyword>
<dbReference type="Gene3D" id="2.40.10.10">
    <property type="entry name" value="Trypsin-like serine proteases"/>
    <property type="match status" value="1"/>
</dbReference>
<comment type="similarity">
    <text evidence="2">Belongs to the peptidase S1 family. CLIP subfamily.</text>
</comment>
<dbReference type="PaxDb" id="121845-A0A3Q0IMY3"/>
<dbReference type="GeneID" id="103506878"/>
<accession>A0A3Q0IMY3</accession>
<dbReference type="FunFam" id="2.40.10.10:FF:000068">
    <property type="entry name" value="transmembrane protease serine 2"/>
    <property type="match status" value="1"/>
</dbReference>
<dbReference type="Proteomes" id="UP000079169">
    <property type="component" value="Unplaced"/>
</dbReference>
<evidence type="ECO:0000313" key="5">
    <source>
        <dbReference type="Proteomes" id="UP000079169"/>
    </source>
</evidence>
<dbReference type="RefSeq" id="XP_026677659.1">
    <property type="nucleotide sequence ID" value="XM_026821858.1"/>
</dbReference>
<dbReference type="KEGG" id="dci:103506878"/>
<keyword evidence="3" id="KW-0378">Hydrolase</keyword>
<evidence type="ECO:0000313" key="6">
    <source>
        <dbReference type="RefSeq" id="XP_026677659.1"/>
    </source>
</evidence>
<organism evidence="5 6">
    <name type="scientific">Diaphorina citri</name>
    <name type="common">Asian citrus psyllid</name>
    <dbReference type="NCBI Taxonomy" id="121845"/>
    <lineage>
        <taxon>Eukaryota</taxon>
        <taxon>Metazoa</taxon>
        <taxon>Ecdysozoa</taxon>
        <taxon>Arthropoda</taxon>
        <taxon>Hexapoda</taxon>
        <taxon>Insecta</taxon>
        <taxon>Pterygota</taxon>
        <taxon>Neoptera</taxon>
        <taxon>Paraneoptera</taxon>
        <taxon>Hemiptera</taxon>
        <taxon>Sternorrhyncha</taxon>
        <taxon>Psylloidea</taxon>
        <taxon>Psyllidae</taxon>
        <taxon>Diaphorininae</taxon>
        <taxon>Diaphorina</taxon>
    </lineage>
</organism>
<evidence type="ECO:0000256" key="1">
    <source>
        <dbReference type="ARBA" id="ARBA00023157"/>
    </source>
</evidence>
<dbReference type="PRINTS" id="PR00722">
    <property type="entry name" value="CHYMOTRYPSIN"/>
</dbReference>
<dbReference type="InterPro" id="IPR001254">
    <property type="entry name" value="Trypsin_dom"/>
</dbReference>
<protein>
    <submittedName>
        <fullName evidence="6">Serine protease snake-like</fullName>
    </submittedName>
</protein>
<dbReference type="STRING" id="121845.A0A3Q0IMY3"/>
<feature type="domain" description="Peptidase S1" evidence="4">
    <location>
        <begin position="158"/>
        <end position="412"/>
    </location>
</feature>
<evidence type="ECO:0000256" key="2">
    <source>
        <dbReference type="ARBA" id="ARBA00024195"/>
    </source>
</evidence>
<dbReference type="FunFam" id="2.40.10.10:FF:000002">
    <property type="entry name" value="Transmembrane protease serine"/>
    <property type="match status" value="1"/>
</dbReference>
<evidence type="ECO:0000259" key="4">
    <source>
        <dbReference type="PROSITE" id="PS50240"/>
    </source>
</evidence>
<dbReference type="InterPro" id="IPR033116">
    <property type="entry name" value="TRYPSIN_SER"/>
</dbReference>
<gene>
    <name evidence="6" type="primary">LOC103506878</name>
</gene>
<keyword evidence="3" id="KW-0645">Protease</keyword>
<dbReference type="AlphaFoldDB" id="A0A3Q0IMY3"/>
<dbReference type="InterPro" id="IPR051487">
    <property type="entry name" value="Ser/Thr_Proteases_Immune/Dev"/>
</dbReference>
<dbReference type="SUPFAM" id="SSF50494">
    <property type="entry name" value="Trypsin-like serine proteases"/>
    <property type="match status" value="1"/>
</dbReference>
<dbReference type="InterPro" id="IPR009003">
    <property type="entry name" value="Peptidase_S1_PA"/>
</dbReference>
<dbReference type="InterPro" id="IPR018114">
    <property type="entry name" value="TRYPSIN_HIS"/>
</dbReference>
<name>A0A3Q0IMY3_DIACI</name>
<evidence type="ECO:0000256" key="3">
    <source>
        <dbReference type="RuleBase" id="RU363034"/>
    </source>
</evidence>
<dbReference type="InterPro" id="IPR001314">
    <property type="entry name" value="Peptidase_S1A"/>
</dbReference>
<dbReference type="PROSITE" id="PS50240">
    <property type="entry name" value="TRYPSIN_DOM"/>
    <property type="match status" value="1"/>
</dbReference>
<sequence length="416" mass="45001">MVSRIISLICLRSNFYPSLYPCSGCQEYCQPIPPPTTTTTTTTTTTPNEDDGLVHLFVEGGENMCHDYCRVRNRPPPKSPGFTIVWFGTERATTTLAPESDETPELGPYGMCHDYCRVRNRAPPKSPEFTIVWFGTERATTTLAPESDETPELGPYGVQGGVDSKLNEFAHMVAIGFGTPGSGSLSWNSCGGTLISHWYVLTAAHCTDSDLGPPSVVRLGALNVNKHTPGQEVEDVNVASVTVHPDYQGERGDKSLYHDIALLRLERSVVFREGVQPACLYDSEEVVPQAVATGWGNLGFSDAPSDILQKVSLEIIPHQQCRDLLGSDQSVPDGIQATQVCAGILAGGHDTCSGDSGGPLQVNNTRTFRTGYTCGMEIIGVTSFGKFCAQKNTPGVYTRVAPYVPWIEDIVWSGSD</sequence>
<dbReference type="SMART" id="SM00020">
    <property type="entry name" value="Tryp_SPc"/>
    <property type="match status" value="1"/>
</dbReference>
<dbReference type="PROSITE" id="PS00134">
    <property type="entry name" value="TRYPSIN_HIS"/>
    <property type="match status" value="1"/>
</dbReference>
<reference evidence="6" key="1">
    <citation type="submission" date="2025-08" db="UniProtKB">
        <authorList>
            <consortium name="RefSeq"/>
        </authorList>
    </citation>
    <scope>IDENTIFICATION</scope>
</reference>
<keyword evidence="3" id="KW-0720">Serine protease</keyword>
<dbReference type="InterPro" id="IPR043504">
    <property type="entry name" value="Peptidase_S1_PA_chymotrypsin"/>
</dbReference>
<dbReference type="PROSITE" id="PS00135">
    <property type="entry name" value="TRYPSIN_SER"/>
    <property type="match status" value="1"/>
</dbReference>
<dbReference type="GO" id="GO:0006508">
    <property type="term" value="P:proteolysis"/>
    <property type="evidence" value="ECO:0007669"/>
    <property type="project" value="UniProtKB-KW"/>
</dbReference>